<name>K9IPR9_DESRO</name>
<dbReference type="EMBL" id="GABZ01003312">
    <property type="protein sequence ID" value="JAA50213.1"/>
    <property type="molecule type" value="mRNA"/>
</dbReference>
<feature type="non-terminal residue" evidence="2">
    <location>
        <position position="1"/>
    </location>
</feature>
<evidence type="ECO:0000256" key="1">
    <source>
        <dbReference type="SAM" id="MobiDB-lite"/>
    </source>
</evidence>
<reference evidence="2" key="1">
    <citation type="submission" date="2012-11" db="EMBL/GenBank/DDBJ databases">
        <title>The Vampirome: Transcriptome and Proteome Analysis of the Submandibular and Accessory Glands of the Vampire Bat and Vector of Human Rabies, Desmodus rotundus.</title>
        <authorList>
            <person name="Francischetti I.M.B."/>
            <person name="Assumpcao T.C.F."/>
            <person name="Ma D."/>
            <person name="Vicente E.C."/>
            <person name="Ribeiro J.M.C."/>
        </authorList>
    </citation>
    <scope>NUCLEOTIDE SEQUENCE</scope>
    <source>
        <tissue evidence="2">Salivary gland</tissue>
    </source>
</reference>
<feature type="non-terminal residue" evidence="2">
    <location>
        <position position="75"/>
    </location>
</feature>
<feature type="compositionally biased region" description="Polar residues" evidence="1">
    <location>
        <begin position="64"/>
        <end position="75"/>
    </location>
</feature>
<feature type="region of interest" description="Disordered" evidence="1">
    <location>
        <begin position="55"/>
        <end position="75"/>
    </location>
</feature>
<sequence length="75" mass="7902">SRKTILVVSDRKSNPNLKNLRTGPTLGAAGQRAQCFQSSALPLWVGCHSPRMMSPGGSPVDESTCPSTICDSGSR</sequence>
<evidence type="ECO:0000313" key="2">
    <source>
        <dbReference type="EMBL" id="JAA50213.1"/>
    </source>
</evidence>
<organism evidence="2">
    <name type="scientific">Desmodus rotundus</name>
    <name type="common">Vampire bat</name>
    <dbReference type="NCBI Taxonomy" id="9430"/>
    <lineage>
        <taxon>Eukaryota</taxon>
        <taxon>Metazoa</taxon>
        <taxon>Chordata</taxon>
        <taxon>Craniata</taxon>
        <taxon>Vertebrata</taxon>
        <taxon>Euteleostomi</taxon>
        <taxon>Mammalia</taxon>
        <taxon>Eutheria</taxon>
        <taxon>Laurasiatheria</taxon>
        <taxon>Chiroptera</taxon>
        <taxon>Yangochiroptera</taxon>
        <taxon>Phyllostomidae</taxon>
        <taxon>Desmodontinae</taxon>
        <taxon>Desmodus</taxon>
    </lineage>
</organism>
<dbReference type="AlphaFoldDB" id="K9IPR9"/>
<proteinExistence type="evidence at transcript level"/>
<accession>K9IPR9</accession>
<protein>
    <submittedName>
        <fullName evidence="2">Uncharacterized protein</fullName>
    </submittedName>
</protein>